<feature type="compositionally biased region" description="Basic and acidic residues" evidence="1">
    <location>
        <begin position="54"/>
        <end position="76"/>
    </location>
</feature>
<organism evidence="2 3">
    <name type="scientific">Rhodofomes roseus</name>
    <dbReference type="NCBI Taxonomy" id="34475"/>
    <lineage>
        <taxon>Eukaryota</taxon>
        <taxon>Fungi</taxon>
        <taxon>Dikarya</taxon>
        <taxon>Basidiomycota</taxon>
        <taxon>Agaricomycotina</taxon>
        <taxon>Agaricomycetes</taxon>
        <taxon>Polyporales</taxon>
        <taxon>Rhodofomes</taxon>
    </lineage>
</organism>
<reference evidence="2 3" key="1">
    <citation type="submission" date="2019-01" db="EMBL/GenBank/DDBJ databases">
        <title>Genome sequencing of the rare red list fungi Fomitopsis rosea.</title>
        <authorList>
            <person name="Buettner E."/>
            <person name="Kellner H."/>
        </authorList>
    </citation>
    <scope>NUCLEOTIDE SEQUENCE [LARGE SCALE GENOMIC DNA]</scope>
    <source>
        <strain evidence="2 3">DSM 105464</strain>
    </source>
</reference>
<feature type="region of interest" description="Disordered" evidence="1">
    <location>
        <begin position="387"/>
        <end position="425"/>
    </location>
</feature>
<name>A0A4Y9YXP3_9APHY</name>
<dbReference type="EMBL" id="SEKV01000055">
    <property type="protein sequence ID" value="TFY67376.1"/>
    <property type="molecule type" value="Genomic_DNA"/>
</dbReference>
<dbReference type="AlphaFoldDB" id="A0A4Y9YXP3"/>
<dbReference type="Proteomes" id="UP000298390">
    <property type="component" value="Unassembled WGS sequence"/>
</dbReference>
<evidence type="ECO:0000256" key="1">
    <source>
        <dbReference type="SAM" id="MobiDB-lite"/>
    </source>
</evidence>
<accession>A0A4Y9YXP3</accession>
<comment type="caution">
    <text evidence="2">The sequence shown here is derived from an EMBL/GenBank/DDBJ whole genome shotgun (WGS) entry which is preliminary data.</text>
</comment>
<feature type="compositionally biased region" description="Basic and acidic residues" evidence="1">
    <location>
        <begin position="84"/>
        <end position="98"/>
    </location>
</feature>
<feature type="region of interest" description="Disordered" evidence="1">
    <location>
        <begin position="54"/>
        <end position="98"/>
    </location>
</feature>
<dbReference type="STRING" id="34475.A0A4Y9YXP3"/>
<evidence type="ECO:0000313" key="3">
    <source>
        <dbReference type="Proteomes" id="UP000298390"/>
    </source>
</evidence>
<proteinExistence type="predicted"/>
<evidence type="ECO:0000313" key="2">
    <source>
        <dbReference type="EMBL" id="TFY67376.1"/>
    </source>
</evidence>
<gene>
    <name evidence="2" type="ORF">EVJ58_g1654</name>
</gene>
<sequence length="522" mass="58124">MAQLPINPNLLVVPDFALEEHAPTRQPLLDMGLTVEQAVATLANIWTVGNNTDKQRWQERTEAEAQAARDRERAAEEAANQQREIARQDEEQARKDDAKKYRDKYVFIPDRPTPSGALVLAAPYASRRLEKGQYVEMYYYTNRGLNAAEAAVTQVDDDALAMKTNSDGSTSWVPAASLRSDKAVIPDKELSWEQFREAVPRLLGAMEQAKWDAARVSMLAHFFGKLQNHPFRQHSRNPLDIRALLTYQGEQRQRWHLAITTATGAWNLSEINETILSETRDRVYRDQREVKDAEHDVSPESPLVSHQCTDPDLPLLSSSLLSSSRFPARYTCYCHMLPLPLHATATATCYTLPLPLHATATATATRYRCPFPQARINAALAPFEAASARGASTPRRGDPSTTNGAAVRTKSTKATNAPYPDRKPSFQGGASSSVFTACAICLGRHQHPVFFCEAKKTWDNCFDTVAKRVDKKLVLNDGRTFLCSDWQRPSGCNSHVHDARHLCSGCAKADHGAQQCPRAQRA</sequence>
<protein>
    <submittedName>
        <fullName evidence="2">Uncharacterized protein</fullName>
    </submittedName>
</protein>